<comment type="similarity">
    <text evidence="1">Belongs to the polysaccharide synthase family.</text>
</comment>
<accession>A0A9Q9CJR7</accession>
<organism evidence="4 5">
    <name type="scientific">Turicibacter bilis</name>
    <dbReference type="NCBI Taxonomy" id="2735723"/>
    <lineage>
        <taxon>Bacteria</taxon>
        <taxon>Bacillati</taxon>
        <taxon>Bacillota</taxon>
        <taxon>Erysipelotrichia</taxon>
        <taxon>Erysipelotrichales</taxon>
        <taxon>Turicibacteraceae</taxon>
        <taxon>Turicibacter</taxon>
    </lineage>
</organism>
<feature type="transmembrane region" description="Helical" evidence="2">
    <location>
        <begin position="20"/>
        <end position="42"/>
    </location>
</feature>
<sequence>MRELILEGPLLRKRRVKKLILIGVDACLIIVSYLLAILFRYYMEGSSVNETVAILGNFKWGFILSLGILLLCQWMMKQYQSIWTLAGIEDFTLGTLAFIGGTIINLMISLLLPNRIPLMVTLLAGILAMMLCNGVRIEWRLIRRTMMAYQNQRSGHQQRVLIYGAGMGGSLVANEYKRNPHLGKKVVGFIDDDQEKLGTVIGTIPVYGNCQDLETIIKNYDIDEVIIAIANLENSILKSVSLTIKRLDVSLKMMPGLFELIDGKFNVGMIRDVQVEDLLARDSIKLDYEGISDYLENQVVMVTGGGGSIGSELCRQIVKFNPKQLIILDIYENNAYDLQNELIRQYPELNLVTLIASVRDRHRLDEIYQTYQPNVVFHAAAHKHVPLMEVSPSEAIKNNVLGTLNTAELASEYKVKRFVLISTDKAVNPTNVMGATKRLCEMIIQAINVKSETEFVAVRFGNVLGSNGSVVPLFKKQIAKGGPVTLTHKDITRYFMTIPEAAQLVLQAGGFAQGGEIFVLDMGQPVKIYDLAENLIKLSGYEPNVDIDIEVTGLRPGEKLYEELLMDEEGLTETRHKKIFIGLPGEFELDTVKSQINELLQVATTKGIQELKDKLKEVVPTYEEPEHHKVG</sequence>
<dbReference type="InterPro" id="IPR003869">
    <property type="entry name" value="Polysac_CapD-like"/>
</dbReference>
<gene>
    <name evidence="4" type="ORF">J0J70_12240</name>
</gene>
<feature type="transmembrane region" description="Helical" evidence="2">
    <location>
        <begin position="118"/>
        <end position="139"/>
    </location>
</feature>
<dbReference type="Pfam" id="PF13727">
    <property type="entry name" value="CoA_binding_3"/>
    <property type="match status" value="1"/>
</dbReference>
<dbReference type="CDD" id="cd05237">
    <property type="entry name" value="UDP_invert_4-6DH_SDR_e"/>
    <property type="match status" value="1"/>
</dbReference>
<dbReference type="InterPro" id="IPR051203">
    <property type="entry name" value="Polysaccharide_Synthase-Rel"/>
</dbReference>
<keyword evidence="2" id="KW-1133">Transmembrane helix</keyword>
<evidence type="ECO:0000256" key="2">
    <source>
        <dbReference type="SAM" id="Phobius"/>
    </source>
</evidence>
<feature type="transmembrane region" description="Helical" evidence="2">
    <location>
        <begin position="93"/>
        <end position="112"/>
    </location>
</feature>
<feature type="transmembrane region" description="Helical" evidence="2">
    <location>
        <begin position="54"/>
        <end position="72"/>
    </location>
</feature>
<dbReference type="SUPFAM" id="SSF51735">
    <property type="entry name" value="NAD(P)-binding Rossmann-fold domains"/>
    <property type="match status" value="2"/>
</dbReference>
<feature type="domain" description="Polysaccharide biosynthesis protein CapD-like" evidence="3">
    <location>
        <begin position="300"/>
        <end position="581"/>
    </location>
</feature>
<dbReference type="AlphaFoldDB" id="A0A9Q9CJR7"/>
<keyword evidence="2" id="KW-0472">Membrane</keyword>
<dbReference type="Pfam" id="PF02719">
    <property type="entry name" value="Polysacc_synt_2"/>
    <property type="match status" value="1"/>
</dbReference>
<reference evidence="4" key="1">
    <citation type="submission" date="2021-03" db="EMBL/GenBank/DDBJ databases">
        <title>Comparative Genomics and Metabolomics in the genus Turicibacter.</title>
        <authorList>
            <person name="Maki J."/>
            <person name="Looft T."/>
        </authorList>
    </citation>
    <scope>NUCLEOTIDE SEQUENCE</scope>
    <source>
        <strain evidence="4">ISU324</strain>
    </source>
</reference>
<dbReference type="PANTHER" id="PTHR43318">
    <property type="entry name" value="UDP-N-ACETYLGLUCOSAMINE 4,6-DEHYDRATASE"/>
    <property type="match status" value="1"/>
</dbReference>
<dbReference type="EMBL" id="CP071250">
    <property type="protein sequence ID" value="UUF08326.1"/>
    <property type="molecule type" value="Genomic_DNA"/>
</dbReference>
<protein>
    <submittedName>
        <fullName evidence="4">Polysaccharide biosynthesis protein</fullName>
    </submittedName>
</protein>
<evidence type="ECO:0000313" key="5">
    <source>
        <dbReference type="Proteomes" id="UP001058072"/>
    </source>
</evidence>
<evidence type="ECO:0000256" key="1">
    <source>
        <dbReference type="ARBA" id="ARBA00007430"/>
    </source>
</evidence>
<proteinExistence type="inferred from homology"/>
<dbReference type="Gene3D" id="3.40.50.720">
    <property type="entry name" value="NAD(P)-binding Rossmann-like Domain"/>
    <property type="match status" value="2"/>
</dbReference>
<dbReference type="Proteomes" id="UP001058072">
    <property type="component" value="Chromosome"/>
</dbReference>
<evidence type="ECO:0000259" key="3">
    <source>
        <dbReference type="Pfam" id="PF02719"/>
    </source>
</evidence>
<keyword evidence="2" id="KW-0812">Transmembrane</keyword>
<evidence type="ECO:0000313" key="4">
    <source>
        <dbReference type="EMBL" id="UUF08326.1"/>
    </source>
</evidence>
<dbReference type="PANTHER" id="PTHR43318:SF1">
    <property type="entry name" value="POLYSACCHARIDE BIOSYNTHESIS PROTEIN EPSC-RELATED"/>
    <property type="match status" value="1"/>
</dbReference>
<name>A0A9Q9CJR7_9FIRM</name>
<dbReference type="RefSeq" id="WP_212724923.1">
    <property type="nucleotide sequence ID" value="NZ_CP071250.1"/>
</dbReference>
<dbReference type="InterPro" id="IPR036291">
    <property type="entry name" value="NAD(P)-bd_dom_sf"/>
</dbReference>